<dbReference type="AlphaFoldDB" id="A0A2H9T687"/>
<protein>
    <submittedName>
        <fullName evidence="1">Uncharacterized protein</fullName>
    </submittedName>
</protein>
<accession>A0A2H9T687</accession>
<evidence type="ECO:0000313" key="1">
    <source>
        <dbReference type="EMBL" id="PJE78712.1"/>
    </source>
</evidence>
<sequence>MNQLTLESWIKPEGAAFSSPMGEIHLHINPYLHQLLESAEEELHGSPESEKVIGVSQGDVNLETPDECGKLRDCQFRVYLSNIDQRGQFHLVGHRDSDNSLVYSSAVLVDTLG</sequence>
<reference evidence="1" key="1">
    <citation type="journal article" date="2017" name="Appl. Environ. Microbiol.">
        <title>Molecular characterization of an Endozoicomonas-like organism causing infection in king scallop Pecten maximus L.</title>
        <authorList>
            <person name="Cano I."/>
            <person name="van Aerle R."/>
            <person name="Ross S."/>
            <person name="Verner-Jeffreys D.W."/>
            <person name="Paley R.K."/>
            <person name="Rimmer G."/>
            <person name="Ryder D."/>
            <person name="Hooper P."/>
            <person name="Stone D."/>
            <person name="Feist S.W."/>
        </authorList>
    </citation>
    <scope>NUCLEOTIDE SEQUENCE</scope>
</reference>
<organism evidence="1">
    <name type="scientific">invertebrate metagenome</name>
    <dbReference type="NCBI Taxonomy" id="1711999"/>
    <lineage>
        <taxon>unclassified sequences</taxon>
        <taxon>metagenomes</taxon>
        <taxon>organismal metagenomes</taxon>
    </lineage>
</organism>
<dbReference type="EMBL" id="NSIT01000138">
    <property type="protein sequence ID" value="PJE78712.1"/>
    <property type="molecule type" value="Genomic_DNA"/>
</dbReference>
<gene>
    <name evidence="1" type="ORF">CI610_02347</name>
</gene>
<name>A0A2H9T687_9ZZZZ</name>
<comment type="caution">
    <text evidence="1">The sequence shown here is derived from an EMBL/GenBank/DDBJ whole genome shotgun (WGS) entry which is preliminary data.</text>
</comment>
<proteinExistence type="predicted"/>